<dbReference type="InterPro" id="IPR054722">
    <property type="entry name" value="PolX-like_BBD"/>
</dbReference>
<gene>
    <name evidence="3" type="ORF">Salat_0182400</name>
</gene>
<dbReference type="EMBL" id="JACGWO010000001">
    <property type="protein sequence ID" value="KAK4438481.1"/>
    <property type="molecule type" value="Genomic_DNA"/>
</dbReference>
<dbReference type="AlphaFoldDB" id="A0AAE1YZB4"/>
<comment type="caution">
    <text evidence="3">The sequence shown here is derived from an EMBL/GenBank/DDBJ whole genome shotgun (WGS) entry which is preliminary data.</text>
</comment>
<evidence type="ECO:0000256" key="1">
    <source>
        <dbReference type="SAM" id="MobiDB-lite"/>
    </source>
</evidence>
<name>A0AAE1YZB4_9LAMI</name>
<feature type="compositionally biased region" description="Polar residues" evidence="1">
    <location>
        <begin position="47"/>
        <end position="68"/>
    </location>
</feature>
<feature type="domain" description="Retrovirus-related Pol polyprotein from transposon TNT 1-94-like beta-barrel" evidence="2">
    <location>
        <begin position="104"/>
        <end position="175"/>
    </location>
</feature>
<organism evidence="3 4">
    <name type="scientific">Sesamum alatum</name>
    <dbReference type="NCBI Taxonomy" id="300844"/>
    <lineage>
        <taxon>Eukaryota</taxon>
        <taxon>Viridiplantae</taxon>
        <taxon>Streptophyta</taxon>
        <taxon>Embryophyta</taxon>
        <taxon>Tracheophyta</taxon>
        <taxon>Spermatophyta</taxon>
        <taxon>Magnoliopsida</taxon>
        <taxon>eudicotyledons</taxon>
        <taxon>Gunneridae</taxon>
        <taxon>Pentapetalae</taxon>
        <taxon>asterids</taxon>
        <taxon>lamiids</taxon>
        <taxon>Lamiales</taxon>
        <taxon>Pedaliaceae</taxon>
        <taxon>Sesamum</taxon>
    </lineage>
</organism>
<keyword evidence="4" id="KW-1185">Reference proteome</keyword>
<proteinExistence type="predicted"/>
<evidence type="ECO:0000313" key="3">
    <source>
        <dbReference type="EMBL" id="KAK4438481.1"/>
    </source>
</evidence>
<evidence type="ECO:0000259" key="2">
    <source>
        <dbReference type="Pfam" id="PF22936"/>
    </source>
</evidence>
<feature type="region of interest" description="Disordered" evidence="1">
    <location>
        <begin position="16"/>
        <end position="68"/>
    </location>
</feature>
<sequence>MIRGRDDQIEAIAMAVTTPGRGKGFSQSRPKQHGKRGREQPRGQGQVGHSQANVATTGGTVEGSSNDRISGLSAEQFQKLLNILDRSSDGTERLSGKVTQPSIWILDSGASNHMTGRKELLSELIDTIPMPVYLPNGARTTTTMVGRVVLSPKMELANVIYVPKLTCNLISIRQLIFALNLPNNVY</sequence>
<accession>A0AAE1YZB4</accession>
<dbReference type="Pfam" id="PF22936">
    <property type="entry name" value="Pol_BBD"/>
    <property type="match status" value="1"/>
</dbReference>
<reference evidence="3" key="2">
    <citation type="journal article" date="2024" name="Plant">
        <title>Genomic evolution and insights into agronomic trait innovations of Sesamum species.</title>
        <authorList>
            <person name="Miao H."/>
            <person name="Wang L."/>
            <person name="Qu L."/>
            <person name="Liu H."/>
            <person name="Sun Y."/>
            <person name="Le M."/>
            <person name="Wang Q."/>
            <person name="Wei S."/>
            <person name="Zheng Y."/>
            <person name="Lin W."/>
            <person name="Duan Y."/>
            <person name="Cao H."/>
            <person name="Xiong S."/>
            <person name="Wang X."/>
            <person name="Wei L."/>
            <person name="Li C."/>
            <person name="Ma Q."/>
            <person name="Ju M."/>
            <person name="Zhao R."/>
            <person name="Li G."/>
            <person name="Mu C."/>
            <person name="Tian Q."/>
            <person name="Mei H."/>
            <person name="Zhang T."/>
            <person name="Gao T."/>
            <person name="Zhang H."/>
        </authorList>
    </citation>
    <scope>NUCLEOTIDE SEQUENCE</scope>
    <source>
        <strain evidence="3">3651</strain>
    </source>
</reference>
<evidence type="ECO:0000313" key="4">
    <source>
        <dbReference type="Proteomes" id="UP001293254"/>
    </source>
</evidence>
<reference evidence="3" key="1">
    <citation type="submission" date="2020-06" db="EMBL/GenBank/DDBJ databases">
        <authorList>
            <person name="Li T."/>
            <person name="Hu X."/>
            <person name="Zhang T."/>
            <person name="Song X."/>
            <person name="Zhang H."/>
            <person name="Dai N."/>
            <person name="Sheng W."/>
            <person name="Hou X."/>
            <person name="Wei L."/>
        </authorList>
    </citation>
    <scope>NUCLEOTIDE SEQUENCE</scope>
    <source>
        <strain evidence="3">3651</strain>
        <tissue evidence="3">Leaf</tissue>
    </source>
</reference>
<dbReference type="Proteomes" id="UP001293254">
    <property type="component" value="Unassembled WGS sequence"/>
</dbReference>
<protein>
    <recommendedName>
        <fullName evidence="2">Retrovirus-related Pol polyprotein from transposon TNT 1-94-like beta-barrel domain-containing protein</fullName>
    </recommendedName>
</protein>